<evidence type="ECO:0000256" key="5">
    <source>
        <dbReference type="PROSITE-ProRule" id="PRU00042"/>
    </source>
</evidence>
<dbReference type="Proteomes" id="UP000046393">
    <property type="component" value="Unplaced"/>
</dbReference>
<name>A0A0N5ASP4_9BILA</name>
<keyword evidence="3" id="KW-0677">Repeat</keyword>
<dbReference type="InterPro" id="IPR051968">
    <property type="entry name" value="ZnFinger_Homeobox_TR"/>
</dbReference>
<dbReference type="PROSITE" id="PS50157">
    <property type="entry name" value="ZINC_FINGER_C2H2_2"/>
    <property type="match status" value="1"/>
</dbReference>
<dbReference type="PROSITE" id="PS00028">
    <property type="entry name" value="ZINC_FINGER_C2H2_1"/>
    <property type="match status" value="1"/>
</dbReference>
<keyword evidence="5" id="KW-0863">Zinc-finger</keyword>
<dbReference type="InterPro" id="IPR013087">
    <property type="entry name" value="Znf_C2H2_type"/>
</dbReference>
<evidence type="ECO:0000256" key="1">
    <source>
        <dbReference type="ARBA" id="ARBA00004123"/>
    </source>
</evidence>
<dbReference type="WBParaSite" id="SMUV_0000782301-mRNA-1">
    <property type="protein sequence ID" value="SMUV_0000782301-mRNA-1"/>
    <property type="gene ID" value="SMUV_0000782301"/>
</dbReference>
<organism evidence="7 8">
    <name type="scientific">Syphacia muris</name>
    <dbReference type="NCBI Taxonomy" id="451379"/>
    <lineage>
        <taxon>Eukaryota</taxon>
        <taxon>Metazoa</taxon>
        <taxon>Ecdysozoa</taxon>
        <taxon>Nematoda</taxon>
        <taxon>Chromadorea</taxon>
        <taxon>Rhabditida</taxon>
        <taxon>Spirurina</taxon>
        <taxon>Oxyuridomorpha</taxon>
        <taxon>Oxyuroidea</taxon>
        <taxon>Oxyuridae</taxon>
        <taxon>Syphacia</taxon>
    </lineage>
</organism>
<sequence>MSRMATVVAESVKRNIKNAYSCAQQRNKGNTQIWHKYIKNTESKHRNQSIHPHTHILRPADVSTDSASALELLTHLLSFSKASEIFILSEWKQKQTEAGILPIEGVYRQIESVVFVDESGETNFDNTDHQLSTNGPIEQLLLLQKTSILLWKLVDYNFETEIKPAALKSDISYFFCLCCAQRYPCLLGFLQHISVSHRNIHTQLAAYSESQLQSLPTLIIMNNFSLCKGEPSREDTLNFTLQTLASSSPNFEQLIQRNSSLDVDMNHVFQHVSMNFLNGIADLSGHISEADTNNSTNSSSSSVAGTVPVVSSTLTVRNTTKTLKCPKCNWHYKYQETLEIHMKEKHSDNESIGV</sequence>
<dbReference type="GO" id="GO:0000981">
    <property type="term" value="F:DNA-binding transcription factor activity, RNA polymerase II-specific"/>
    <property type="evidence" value="ECO:0007669"/>
    <property type="project" value="TreeGrafter"/>
</dbReference>
<dbReference type="STRING" id="451379.A0A0N5ASP4"/>
<dbReference type="AlphaFoldDB" id="A0A0N5ASP4"/>
<reference evidence="8" key="1">
    <citation type="submission" date="2017-02" db="UniProtKB">
        <authorList>
            <consortium name="WormBaseParasite"/>
        </authorList>
    </citation>
    <scope>IDENTIFICATION</scope>
</reference>
<dbReference type="PANTHER" id="PTHR45891">
    <property type="entry name" value="ZINC FINGER HOMEOBOX PROTEIN"/>
    <property type="match status" value="1"/>
</dbReference>
<protein>
    <submittedName>
        <fullName evidence="8">C2H2-type domain-containing protein</fullName>
    </submittedName>
</protein>
<feature type="domain" description="C2H2-type" evidence="6">
    <location>
        <begin position="323"/>
        <end position="351"/>
    </location>
</feature>
<evidence type="ECO:0000256" key="3">
    <source>
        <dbReference type="ARBA" id="ARBA00022737"/>
    </source>
</evidence>
<dbReference type="PANTHER" id="PTHR45891:SF3">
    <property type="entry name" value="ZINC FINGER PROTEIN 2"/>
    <property type="match status" value="1"/>
</dbReference>
<keyword evidence="2" id="KW-0479">Metal-binding</keyword>
<dbReference type="GO" id="GO:0000978">
    <property type="term" value="F:RNA polymerase II cis-regulatory region sequence-specific DNA binding"/>
    <property type="evidence" value="ECO:0007669"/>
    <property type="project" value="TreeGrafter"/>
</dbReference>
<evidence type="ECO:0000313" key="8">
    <source>
        <dbReference type="WBParaSite" id="SMUV_0000782301-mRNA-1"/>
    </source>
</evidence>
<dbReference type="GO" id="GO:0005634">
    <property type="term" value="C:nucleus"/>
    <property type="evidence" value="ECO:0007669"/>
    <property type="project" value="UniProtKB-SubCell"/>
</dbReference>
<keyword evidence="7" id="KW-1185">Reference proteome</keyword>
<accession>A0A0N5ASP4</accession>
<evidence type="ECO:0000259" key="6">
    <source>
        <dbReference type="PROSITE" id="PS50157"/>
    </source>
</evidence>
<proteinExistence type="predicted"/>
<dbReference type="SMART" id="SM00355">
    <property type="entry name" value="ZnF_C2H2"/>
    <property type="match status" value="2"/>
</dbReference>
<comment type="subcellular location">
    <subcellularLocation>
        <location evidence="1">Nucleus</location>
    </subcellularLocation>
</comment>
<evidence type="ECO:0000313" key="7">
    <source>
        <dbReference type="Proteomes" id="UP000046393"/>
    </source>
</evidence>
<keyword evidence="4" id="KW-0862">Zinc</keyword>
<dbReference type="GO" id="GO:0008270">
    <property type="term" value="F:zinc ion binding"/>
    <property type="evidence" value="ECO:0007669"/>
    <property type="project" value="UniProtKB-KW"/>
</dbReference>
<evidence type="ECO:0000256" key="2">
    <source>
        <dbReference type="ARBA" id="ARBA00022723"/>
    </source>
</evidence>
<evidence type="ECO:0000256" key="4">
    <source>
        <dbReference type="ARBA" id="ARBA00022833"/>
    </source>
</evidence>